<name>A0ABP9ZHH5_9LACO</name>
<keyword evidence="2 4" id="KW-0808">Transferase</keyword>
<feature type="site" description="Important for acyl-CoA specificity" evidence="4">
    <location>
        <position position="96"/>
    </location>
</feature>
<dbReference type="Pfam" id="PF04204">
    <property type="entry name" value="HTS"/>
    <property type="match status" value="1"/>
</dbReference>
<feature type="active site" evidence="4">
    <location>
        <position position="204"/>
    </location>
</feature>
<comment type="function">
    <text evidence="4">Transfers an acetyl group from acetyl-CoA to L-homoserine, forming acetyl-L-homoserine.</text>
</comment>
<dbReference type="PIRSF" id="PIRSF000450">
    <property type="entry name" value="H_ser_succinyltr"/>
    <property type="match status" value="1"/>
</dbReference>
<keyword evidence="4" id="KW-0963">Cytoplasm</keyword>
<keyword evidence="6" id="KW-1185">Reference proteome</keyword>
<dbReference type="Gene3D" id="3.40.50.880">
    <property type="match status" value="1"/>
</dbReference>
<evidence type="ECO:0000256" key="2">
    <source>
        <dbReference type="ARBA" id="ARBA00022679"/>
    </source>
</evidence>
<protein>
    <recommendedName>
        <fullName evidence="4">Homoserine O-acetyltransferase</fullName>
        <shortName evidence="4">HAT</shortName>
        <ecNumber evidence="4">2.3.1.31</ecNumber>
    </recommendedName>
    <alternativeName>
        <fullName evidence="4">Homoserine transacetylase</fullName>
        <shortName evidence="4">HTA</shortName>
    </alternativeName>
</protein>
<dbReference type="EMBL" id="BAABVV010000031">
    <property type="protein sequence ID" value="GAA6114242.1"/>
    <property type="molecule type" value="Genomic_DNA"/>
</dbReference>
<comment type="caution">
    <text evidence="5">The sequence shown here is derived from an EMBL/GenBank/DDBJ whole genome shotgun (WGS) entry which is preliminary data.</text>
</comment>
<keyword evidence="3 4" id="KW-0012">Acyltransferase</keyword>
<sequence length="260" mass="29854">MGCLNILSGYSTNSSQKISDGLNILVVNLMPNRVETEQQIVNLVKATNQNINLTFCRMATHQIKHFDPTFTQKYVTTKEVYNQSFDAMIVTGAPVDNLDFQDVDYFNELKELLDWRKTHVSTCIFSCWSAWAAGTIDGALHGHHVKNKIYGVYNTKNITMPHSRFFKVPLDEVNAELVAGNEEIGATVVFNAKYDSYYVTGHLEYATDTLSNEYFRDVHKGLHPKQPVDYFDPELHPTNHWRQSAIKFYQHWLNQPVLTK</sequence>
<dbReference type="InterPro" id="IPR033752">
    <property type="entry name" value="MetA_family"/>
</dbReference>
<feature type="active site" description="Acyl-thioester intermediate" evidence="4">
    <location>
        <position position="127"/>
    </location>
</feature>
<comment type="caution">
    <text evidence="4">Lacks conserved residue(s) required for the propagation of feature annotation.</text>
</comment>
<evidence type="ECO:0000313" key="5">
    <source>
        <dbReference type="EMBL" id="GAA6114242.1"/>
    </source>
</evidence>
<dbReference type="InterPro" id="IPR029062">
    <property type="entry name" value="Class_I_gatase-like"/>
</dbReference>
<feature type="binding site" evidence="4">
    <location>
        <position position="216"/>
    </location>
    <ligand>
        <name>substrate</name>
    </ligand>
</feature>
<organism evidence="5 6">
    <name type="scientific">Apilactobacillus apinorum</name>
    <dbReference type="NCBI Taxonomy" id="1218495"/>
    <lineage>
        <taxon>Bacteria</taxon>
        <taxon>Bacillati</taxon>
        <taxon>Bacillota</taxon>
        <taxon>Bacilli</taxon>
        <taxon>Lactobacillales</taxon>
        <taxon>Lactobacillaceae</taxon>
        <taxon>Apilactobacillus</taxon>
    </lineage>
</organism>
<gene>
    <name evidence="5" type="primary">metA</name>
    <name evidence="4" type="synonym">metAA</name>
    <name evidence="5" type="ORF">AP20H10_06050</name>
</gene>
<keyword evidence="4" id="KW-0486">Methionine biosynthesis</keyword>
<dbReference type="HAMAP" id="MF_00295">
    <property type="entry name" value="MetA_acyltransf"/>
    <property type="match status" value="1"/>
</dbReference>
<proteinExistence type="inferred from homology"/>
<evidence type="ECO:0000256" key="4">
    <source>
        <dbReference type="HAMAP-Rule" id="MF_00295"/>
    </source>
</evidence>
<dbReference type="SUPFAM" id="SSF52317">
    <property type="entry name" value="Class I glutamine amidotransferase-like"/>
    <property type="match status" value="1"/>
</dbReference>
<feature type="site" description="Important for substrate specificity" evidence="4">
    <location>
        <position position="163"/>
    </location>
</feature>
<keyword evidence="1 4" id="KW-0028">Amino-acid biosynthesis</keyword>
<comment type="subcellular location">
    <subcellularLocation>
        <location evidence="4">Cytoplasm</location>
    </subcellularLocation>
</comment>
<feature type="binding site" evidence="4">
    <location>
        <position position="148"/>
    </location>
    <ligand>
        <name>substrate</name>
    </ligand>
</feature>
<feature type="binding site" evidence="4">
    <location>
        <position position="163"/>
    </location>
    <ligand>
        <name>substrate</name>
    </ligand>
</feature>
<comment type="similarity">
    <text evidence="4">Belongs to the MetA family.</text>
</comment>
<dbReference type="EC" id="2.3.1.31" evidence="4"/>
<evidence type="ECO:0000256" key="3">
    <source>
        <dbReference type="ARBA" id="ARBA00023315"/>
    </source>
</evidence>
<feature type="active site" description="Proton acceptor" evidence="4">
    <location>
        <position position="202"/>
    </location>
</feature>
<evidence type="ECO:0000313" key="6">
    <source>
        <dbReference type="Proteomes" id="UP001438112"/>
    </source>
</evidence>
<dbReference type="PANTHER" id="PTHR20919">
    <property type="entry name" value="HOMOSERINE O-SUCCINYLTRANSFERASE"/>
    <property type="match status" value="1"/>
</dbReference>
<reference evidence="5 6" key="1">
    <citation type="submission" date="2024-03" db="EMBL/GenBank/DDBJ databases">
        <title>Inconsistent identification of Apilactobacillus kunkeei-related strains obtained by well-developed overall genome related indices.</title>
        <authorList>
            <person name="Maeno S."/>
            <person name="Endo A."/>
        </authorList>
    </citation>
    <scope>NUCLEOTIDE SEQUENCE [LARGE SCALE GENOMIC DNA]</scope>
    <source>
        <strain evidence="5 6">20H-10</strain>
    </source>
</reference>
<evidence type="ECO:0000256" key="1">
    <source>
        <dbReference type="ARBA" id="ARBA00022605"/>
    </source>
</evidence>
<dbReference type="Proteomes" id="UP001438112">
    <property type="component" value="Unassembled WGS sequence"/>
</dbReference>
<accession>A0ABP9ZHH5</accession>
<comment type="pathway">
    <text evidence="4">Amino-acid biosynthesis; L-methionine biosynthesis via de novo pathway; O-acetyl-L-homoserine from L-homoserine: step 1/1.</text>
</comment>
<dbReference type="PANTHER" id="PTHR20919:SF0">
    <property type="entry name" value="HOMOSERINE O-SUCCINYLTRANSFERASE"/>
    <property type="match status" value="1"/>
</dbReference>
<comment type="catalytic activity">
    <reaction evidence="4">
        <text>L-homoserine + acetyl-CoA = O-acetyl-L-homoserine + CoA</text>
        <dbReference type="Rhea" id="RHEA:13701"/>
        <dbReference type="ChEBI" id="CHEBI:57287"/>
        <dbReference type="ChEBI" id="CHEBI:57288"/>
        <dbReference type="ChEBI" id="CHEBI:57476"/>
        <dbReference type="ChEBI" id="CHEBI:57716"/>
        <dbReference type="EC" id="2.3.1.31"/>
    </reaction>
</comment>